<evidence type="ECO:0000313" key="1">
    <source>
        <dbReference type="EMBL" id="QAA76619.1"/>
    </source>
</evidence>
<gene>
    <name evidence="1" type="ORF">BIP78_0853</name>
</gene>
<organism evidence="1 2">
    <name type="scientific">Bipolaricaulis sibiricus</name>
    <dbReference type="NCBI Taxonomy" id="2501609"/>
    <lineage>
        <taxon>Bacteria</taxon>
        <taxon>Candidatus Bipolaricaulota</taxon>
        <taxon>Candidatus Bipolaricaulia</taxon>
        <taxon>Candidatus Bipolaricaulales</taxon>
        <taxon>Candidatus Bipolaricaulaceae</taxon>
        <taxon>Candidatus Bipolaricaulis</taxon>
    </lineage>
</organism>
<dbReference type="KEGG" id="bih:BIP78_0853"/>
<name>A0A410FU68_BIPS1</name>
<dbReference type="EMBL" id="CP034928">
    <property type="protein sequence ID" value="QAA76619.1"/>
    <property type="molecule type" value="Genomic_DNA"/>
</dbReference>
<evidence type="ECO:0000313" key="2">
    <source>
        <dbReference type="Proteomes" id="UP000287233"/>
    </source>
</evidence>
<dbReference type="AlphaFoldDB" id="A0A410FU68"/>
<proteinExistence type="predicted"/>
<sequence>MLAGYSRIGDPQVEVRYAPGERAYAEDALGAIREALPSVLSYFALEQGFPQVGVVLAPRRDEFDRLVHDLLKVNIERPSHPARIAQAQKLNMVVLSPSAYATESTFRFVPAHFRRLLHHELVHIGEEFLSPNIEAVPLWWSEGLAVYLSRQWAHEPAFAHAAQTGIGAGIVPSLSEIEGSRRHANNWGWTWVWFVEHTYGATTVREIVATCADGDVLSLLPSEREALQRAWRQAVSTDLRDELARQTGLVIP</sequence>
<protein>
    <submittedName>
        <fullName evidence="1">Uncharacterized protein</fullName>
    </submittedName>
</protein>
<reference evidence="2" key="1">
    <citation type="submission" date="2018-12" db="EMBL/GenBank/DDBJ databases">
        <title>Complete genome sequence of an uncultured bacterium of the candidate phylum Bipolaricaulota.</title>
        <authorList>
            <person name="Kadnikov V.V."/>
            <person name="Mardanov A.V."/>
            <person name="Beletsky A.V."/>
            <person name="Frank Y.A."/>
            <person name="Karnachuk O.V."/>
            <person name="Ravin N.V."/>
        </authorList>
    </citation>
    <scope>NUCLEOTIDE SEQUENCE [LARGE SCALE GENOMIC DNA]</scope>
</reference>
<dbReference type="Proteomes" id="UP000287233">
    <property type="component" value="Chromosome"/>
</dbReference>
<accession>A0A410FU68</accession>